<evidence type="ECO:0000313" key="4">
    <source>
        <dbReference type="Proteomes" id="UP000231990"/>
    </source>
</evidence>
<comment type="caution">
    <text evidence="2">The sequence shown here is derived from an EMBL/GenBank/DDBJ whole genome shotgun (WGS) entry which is preliminary data.</text>
</comment>
<dbReference type="EMBL" id="NPDZ01000002">
    <property type="protein sequence ID" value="PJZ74249.1"/>
    <property type="molecule type" value="Genomic_DNA"/>
</dbReference>
<keyword evidence="3" id="KW-1185">Reference proteome</keyword>
<dbReference type="Proteomes" id="UP000231962">
    <property type="component" value="Unassembled WGS sequence"/>
</dbReference>
<evidence type="ECO:0000313" key="2">
    <source>
        <dbReference type="EMBL" id="PJZ74249.1"/>
    </source>
</evidence>
<organism evidence="2 4">
    <name type="scientific">Leptospira perolatii</name>
    <dbReference type="NCBI Taxonomy" id="2023191"/>
    <lineage>
        <taxon>Bacteria</taxon>
        <taxon>Pseudomonadati</taxon>
        <taxon>Spirochaetota</taxon>
        <taxon>Spirochaetia</taxon>
        <taxon>Leptospirales</taxon>
        <taxon>Leptospiraceae</taxon>
        <taxon>Leptospira</taxon>
    </lineage>
</organism>
<protein>
    <recommendedName>
        <fullName evidence="5">Histidine kinase</fullName>
    </recommendedName>
</protein>
<evidence type="ECO:0000313" key="3">
    <source>
        <dbReference type="Proteomes" id="UP000231962"/>
    </source>
</evidence>
<gene>
    <name evidence="1" type="ORF">CH360_05310</name>
    <name evidence="2" type="ORF">CH373_04890</name>
</gene>
<accession>A0A2M9ZQM3</accession>
<dbReference type="OrthoDB" id="355331at2"/>
<evidence type="ECO:0000313" key="1">
    <source>
        <dbReference type="EMBL" id="PJZ70413.1"/>
    </source>
</evidence>
<dbReference type="RefSeq" id="WP_100712982.1">
    <property type="nucleotide sequence ID" value="NZ_NPDY01000003.1"/>
</dbReference>
<reference evidence="3 4" key="1">
    <citation type="submission" date="2017-07" db="EMBL/GenBank/DDBJ databases">
        <title>Leptospira spp. isolated from tropical soils.</title>
        <authorList>
            <person name="Thibeaux R."/>
            <person name="Iraola G."/>
            <person name="Ferres I."/>
            <person name="Bierque E."/>
            <person name="Girault D."/>
            <person name="Soupe-Gilbert M.-E."/>
            <person name="Picardeau M."/>
            <person name="Goarant C."/>
        </authorList>
    </citation>
    <scope>NUCLEOTIDE SEQUENCE [LARGE SCALE GENOMIC DNA]</scope>
    <source>
        <strain evidence="2 4">FH1-B-B1</strain>
        <strain evidence="1 3">FH1-B-C1</strain>
    </source>
</reference>
<evidence type="ECO:0008006" key="5">
    <source>
        <dbReference type="Google" id="ProtNLM"/>
    </source>
</evidence>
<dbReference type="Proteomes" id="UP000231990">
    <property type="component" value="Unassembled WGS sequence"/>
</dbReference>
<sequence>MGEEIFPKTDVLIQRKAYPICTPRDLDTLLLDAERLFSGSPSYSLIKTSLIEFSLNGLKAIHKRIFFQEKNLSLSDDYEAGLKLFKSEYSKGLIFQSDRYTNFKNPPVLLEINSSPEGLLIEATTFAKMHESEFKRVTALLEGEMASQYAKNLLGKNHEAEGAGIGLLMLLQIMQKIKIPTDSLSFTAHEDRCVFRLRISSEHM</sequence>
<name>A0A2M9ZQM3_9LEPT</name>
<proteinExistence type="predicted"/>
<dbReference type="EMBL" id="NPDY01000003">
    <property type="protein sequence ID" value="PJZ70413.1"/>
    <property type="molecule type" value="Genomic_DNA"/>
</dbReference>
<dbReference type="AlphaFoldDB" id="A0A2M9ZQM3"/>